<dbReference type="RefSeq" id="XP_018037464.1">
    <property type="nucleotide sequence ID" value="XM_018186971.1"/>
</dbReference>
<dbReference type="GeneID" id="28770457"/>
<gene>
    <name evidence="2" type="ORF">CC84DRAFT_634908</name>
</gene>
<feature type="compositionally biased region" description="Basic and acidic residues" evidence="1">
    <location>
        <begin position="91"/>
        <end position="100"/>
    </location>
</feature>
<dbReference type="EMBL" id="KV441551">
    <property type="protein sequence ID" value="OAG07099.1"/>
    <property type="molecule type" value="Genomic_DNA"/>
</dbReference>
<feature type="region of interest" description="Disordered" evidence="1">
    <location>
        <begin position="66"/>
        <end position="125"/>
    </location>
</feature>
<dbReference type="InParanoid" id="A0A177CJT1"/>
<feature type="region of interest" description="Disordered" evidence="1">
    <location>
        <begin position="1"/>
        <end position="50"/>
    </location>
</feature>
<dbReference type="OrthoDB" id="5544375at2759"/>
<keyword evidence="3" id="KW-1185">Reference proteome</keyword>
<organism evidence="2 3">
    <name type="scientific">Paraphaeosphaeria sporulosa</name>
    <dbReference type="NCBI Taxonomy" id="1460663"/>
    <lineage>
        <taxon>Eukaryota</taxon>
        <taxon>Fungi</taxon>
        <taxon>Dikarya</taxon>
        <taxon>Ascomycota</taxon>
        <taxon>Pezizomycotina</taxon>
        <taxon>Dothideomycetes</taxon>
        <taxon>Pleosporomycetidae</taxon>
        <taxon>Pleosporales</taxon>
        <taxon>Massarineae</taxon>
        <taxon>Didymosphaeriaceae</taxon>
        <taxon>Paraphaeosphaeria</taxon>
    </lineage>
</organism>
<name>A0A177CJT1_9PLEO</name>
<protein>
    <recommendedName>
        <fullName evidence="4">DUF1690-domain-containing protein</fullName>
    </recommendedName>
</protein>
<feature type="compositionally biased region" description="Polar residues" evidence="1">
    <location>
        <begin position="1"/>
        <end position="21"/>
    </location>
</feature>
<reference evidence="2 3" key="1">
    <citation type="submission" date="2016-05" db="EMBL/GenBank/DDBJ databases">
        <title>Comparative analysis of secretome profiles of manganese(II)-oxidizing ascomycete fungi.</title>
        <authorList>
            <consortium name="DOE Joint Genome Institute"/>
            <person name="Zeiner C.A."/>
            <person name="Purvine S.O."/>
            <person name="Zink E.M."/>
            <person name="Wu S."/>
            <person name="Pasa-Tolic L."/>
            <person name="Chaput D.L."/>
            <person name="Haridas S."/>
            <person name="Grigoriev I.V."/>
            <person name="Santelli C.M."/>
            <person name="Hansel C.M."/>
        </authorList>
    </citation>
    <scope>NUCLEOTIDE SEQUENCE [LARGE SCALE GENOMIC DNA]</scope>
    <source>
        <strain evidence="2 3">AP3s5-JAC2a</strain>
    </source>
</reference>
<evidence type="ECO:0008006" key="4">
    <source>
        <dbReference type="Google" id="ProtNLM"/>
    </source>
</evidence>
<dbReference type="FunCoup" id="A0A177CJT1">
    <property type="interactions" value="54"/>
</dbReference>
<accession>A0A177CJT1</accession>
<dbReference type="InterPro" id="IPR012471">
    <property type="entry name" value="DUF1690"/>
</dbReference>
<evidence type="ECO:0000256" key="1">
    <source>
        <dbReference type="SAM" id="MobiDB-lite"/>
    </source>
</evidence>
<dbReference type="Pfam" id="PF07956">
    <property type="entry name" value="DUF1690"/>
    <property type="match status" value="1"/>
</dbReference>
<dbReference type="STRING" id="1460663.A0A177CJT1"/>
<dbReference type="AlphaFoldDB" id="A0A177CJT1"/>
<proteinExistence type="predicted"/>
<evidence type="ECO:0000313" key="2">
    <source>
        <dbReference type="EMBL" id="OAG07099.1"/>
    </source>
</evidence>
<evidence type="ECO:0000313" key="3">
    <source>
        <dbReference type="Proteomes" id="UP000077069"/>
    </source>
</evidence>
<dbReference type="Proteomes" id="UP000077069">
    <property type="component" value="Unassembled WGS sequence"/>
</dbReference>
<sequence>MGAENSKPSSDVSQHVFSSDTPVRFSNGLVDSLQKNTQTDSTRSKQQELQYQQRLTAELEKLREKEAQNLSDLSKTLHVEEPSEPTSLTDRLSDVTEKISDATSSSATLAEKRRQQDMSNSSVTKEIEALRKKLDARKKLEQADPQVNKAKDDVVACLRLHDRRPLDCWKEVEIFKKEVGRLERDFVEKTIR</sequence>